<evidence type="ECO:0000313" key="2">
    <source>
        <dbReference type="Proteomes" id="UP000683360"/>
    </source>
</evidence>
<accession>A0A8S3V363</accession>
<dbReference type="AlphaFoldDB" id="A0A8S3V363"/>
<organism evidence="1 2">
    <name type="scientific">Mytilus edulis</name>
    <name type="common">Blue mussel</name>
    <dbReference type="NCBI Taxonomy" id="6550"/>
    <lineage>
        <taxon>Eukaryota</taxon>
        <taxon>Metazoa</taxon>
        <taxon>Spiralia</taxon>
        <taxon>Lophotrochozoa</taxon>
        <taxon>Mollusca</taxon>
        <taxon>Bivalvia</taxon>
        <taxon>Autobranchia</taxon>
        <taxon>Pteriomorphia</taxon>
        <taxon>Mytilida</taxon>
        <taxon>Mytiloidea</taxon>
        <taxon>Mytilidae</taxon>
        <taxon>Mytilinae</taxon>
        <taxon>Mytilus</taxon>
    </lineage>
</organism>
<dbReference type="Proteomes" id="UP000683360">
    <property type="component" value="Unassembled WGS sequence"/>
</dbReference>
<sequence length="191" mass="21506">MITWIDVSLGIEIRYSDIKDVPVPPDINRLFDNESTTNMVFIKCEAVIEKLAKIQGDLRFAFISHQTQNALREEEHTIPKIASNDSDQHQQYCQNSLANSSLCKVEFLFSFHRTTSNVHITTPRIQVGGLTDTAATARNPSHTIRQVAYESPVNPVEDEVSDGQQAMQANLNLESYLDLHSRGKAADFIFL</sequence>
<comment type="caution">
    <text evidence="1">The sequence shown here is derived from an EMBL/GenBank/DDBJ whole genome shotgun (WGS) entry which is preliminary data.</text>
</comment>
<dbReference type="EMBL" id="CAJPWZ010003061">
    <property type="protein sequence ID" value="CAG2250728.1"/>
    <property type="molecule type" value="Genomic_DNA"/>
</dbReference>
<name>A0A8S3V363_MYTED</name>
<proteinExistence type="predicted"/>
<reference evidence="1" key="1">
    <citation type="submission" date="2021-03" db="EMBL/GenBank/DDBJ databases">
        <authorList>
            <person name="Bekaert M."/>
        </authorList>
    </citation>
    <scope>NUCLEOTIDE SEQUENCE</scope>
</reference>
<evidence type="ECO:0000313" key="1">
    <source>
        <dbReference type="EMBL" id="CAG2250728.1"/>
    </source>
</evidence>
<keyword evidence="2" id="KW-1185">Reference proteome</keyword>
<gene>
    <name evidence="1" type="ORF">MEDL_62409</name>
</gene>
<protein>
    <submittedName>
        <fullName evidence="1">Uncharacterized protein</fullName>
    </submittedName>
</protein>